<dbReference type="GO" id="GO:0006428">
    <property type="term" value="P:isoleucyl-tRNA aminoacylation"/>
    <property type="evidence" value="ECO:0007669"/>
    <property type="project" value="TreeGrafter"/>
</dbReference>
<dbReference type="Pfam" id="PF00133">
    <property type="entry name" value="tRNA-synt_1"/>
    <property type="match status" value="1"/>
</dbReference>
<evidence type="ECO:0000256" key="2">
    <source>
        <dbReference type="ARBA" id="ARBA00022741"/>
    </source>
</evidence>
<keyword evidence="1" id="KW-0436">Ligase</keyword>
<dbReference type="InterPro" id="IPR023586">
    <property type="entry name" value="Ile-tRNA-ligase_type2"/>
</dbReference>
<evidence type="ECO:0000313" key="8">
    <source>
        <dbReference type="Proteomes" id="UP000050509"/>
    </source>
</evidence>
<keyword evidence="3" id="KW-0067">ATP-binding</keyword>
<name>A0A0P9FC25_9CHLR</name>
<evidence type="ECO:0000313" key="7">
    <source>
        <dbReference type="EMBL" id="KPV54267.1"/>
    </source>
</evidence>
<evidence type="ECO:0000256" key="1">
    <source>
        <dbReference type="ARBA" id="ARBA00022598"/>
    </source>
</evidence>
<keyword evidence="2" id="KW-0547">Nucleotide-binding</keyword>
<dbReference type="PANTHER" id="PTHR42780:SF1">
    <property type="entry name" value="ISOLEUCINE--TRNA LIGASE, CYTOPLASMIC"/>
    <property type="match status" value="1"/>
</dbReference>
<organism evidence="7 8">
    <name type="scientific">Kouleothrix aurantiaca</name>
    <dbReference type="NCBI Taxonomy" id="186479"/>
    <lineage>
        <taxon>Bacteria</taxon>
        <taxon>Bacillati</taxon>
        <taxon>Chloroflexota</taxon>
        <taxon>Chloroflexia</taxon>
        <taxon>Chloroflexales</taxon>
        <taxon>Roseiflexineae</taxon>
        <taxon>Roseiflexaceae</taxon>
        <taxon>Kouleothrix</taxon>
    </lineage>
</organism>
<dbReference type="InterPro" id="IPR002300">
    <property type="entry name" value="aa-tRNA-synth_Ia"/>
</dbReference>
<dbReference type="GO" id="GO:0005524">
    <property type="term" value="F:ATP binding"/>
    <property type="evidence" value="ECO:0007669"/>
    <property type="project" value="UniProtKB-KW"/>
</dbReference>
<feature type="non-terminal residue" evidence="7">
    <location>
        <position position="130"/>
    </location>
</feature>
<dbReference type="AlphaFoldDB" id="A0A0P9FC25"/>
<evidence type="ECO:0000256" key="4">
    <source>
        <dbReference type="ARBA" id="ARBA00022917"/>
    </source>
</evidence>
<accession>A0A0P9FC25</accession>
<sequence>MPFQDVDAKLAFPKLEQTVAQWWSEQNIVKQALAAGDRARPFIFFEGPPTANGRPGVHHVEARVTKDLIVRYQRMRGRYVIGARGGWDTHGRPVEVEVEKELGFSGKPDIEKYGIREFNAKCKESVNRYV</sequence>
<protein>
    <recommendedName>
        <fullName evidence="6">Aminoacyl-tRNA synthetase class Ia domain-containing protein</fullName>
    </recommendedName>
</protein>
<dbReference type="PANTHER" id="PTHR42780">
    <property type="entry name" value="SOLEUCYL-TRNA SYNTHETASE"/>
    <property type="match status" value="1"/>
</dbReference>
<dbReference type="EMBL" id="LJCR01000084">
    <property type="protein sequence ID" value="KPV54267.1"/>
    <property type="molecule type" value="Genomic_DNA"/>
</dbReference>
<evidence type="ECO:0000256" key="3">
    <source>
        <dbReference type="ARBA" id="ARBA00022840"/>
    </source>
</evidence>
<reference evidence="7 8" key="1">
    <citation type="submission" date="2015-09" db="EMBL/GenBank/DDBJ databases">
        <title>Draft genome sequence of Kouleothrix aurantiaca JCM 19913.</title>
        <authorList>
            <person name="Hemp J."/>
        </authorList>
    </citation>
    <scope>NUCLEOTIDE SEQUENCE [LARGE SCALE GENOMIC DNA]</scope>
    <source>
        <strain evidence="7 8">COM-B</strain>
    </source>
</reference>
<dbReference type="GO" id="GO:0004822">
    <property type="term" value="F:isoleucine-tRNA ligase activity"/>
    <property type="evidence" value="ECO:0007669"/>
    <property type="project" value="InterPro"/>
</dbReference>
<dbReference type="InterPro" id="IPR014729">
    <property type="entry name" value="Rossmann-like_a/b/a_fold"/>
</dbReference>
<keyword evidence="4" id="KW-0648">Protein biosynthesis</keyword>
<evidence type="ECO:0000256" key="5">
    <source>
        <dbReference type="ARBA" id="ARBA00023146"/>
    </source>
</evidence>
<keyword evidence="5" id="KW-0030">Aminoacyl-tRNA synthetase</keyword>
<comment type="caution">
    <text evidence="7">The sequence shown here is derived from an EMBL/GenBank/DDBJ whole genome shotgun (WGS) entry which is preliminary data.</text>
</comment>
<keyword evidence="8" id="KW-1185">Reference proteome</keyword>
<gene>
    <name evidence="7" type="ORF">SE17_04775</name>
</gene>
<evidence type="ECO:0000259" key="6">
    <source>
        <dbReference type="Pfam" id="PF00133"/>
    </source>
</evidence>
<feature type="domain" description="Aminoacyl-tRNA synthetase class Ia" evidence="6">
    <location>
        <begin position="20"/>
        <end position="129"/>
    </location>
</feature>
<dbReference type="Proteomes" id="UP000050509">
    <property type="component" value="Unassembled WGS sequence"/>
</dbReference>
<dbReference type="Gene3D" id="3.40.50.620">
    <property type="entry name" value="HUPs"/>
    <property type="match status" value="1"/>
</dbReference>
<proteinExistence type="predicted"/>
<dbReference type="SUPFAM" id="SSF52374">
    <property type="entry name" value="Nucleotidylyl transferase"/>
    <property type="match status" value="1"/>
</dbReference>